<keyword evidence="1" id="KW-0472">Membrane</keyword>
<evidence type="ECO:0000256" key="1">
    <source>
        <dbReference type="SAM" id="Phobius"/>
    </source>
</evidence>
<accession>A0ABY4LLE7</accession>
<feature type="transmembrane region" description="Helical" evidence="1">
    <location>
        <begin position="111"/>
        <end position="130"/>
    </location>
</feature>
<protein>
    <submittedName>
        <fullName evidence="2">Uncharacterized protein</fullName>
    </submittedName>
</protein>
<keyword evidence="1" id="KW-1133">Transmembrane helix</keyword>
<keyword evidence="3" id="KW-1185">Reference proteome</keyword>
<gene>
    <name evidence="2" type="ORF">M1B72_09145</name>
</gene>
<name>A0ABY4LLE7_9BACT</name>
<evidence type="ECO:0000313" key="2">
    <source>
        <dbReference type="EMBL" id="UPU37855.1"/>
    </source>
</evidence>
<reference evidence="2" key="1">
    <citation type="submission" date="2022-04" db="EMBL/GenBank/DDBJ databases">
        <authorList>
            <person name="Liu G."/>
        </authorList>
    </citation>
    <scope>NUCLEOTIDE SEQUENCE</scope>
    <source>
        <strain evidence="2">RG22</strain>
    </source>
</reference>
<dbReference type="Proteomes" id="UP000831485">
    <property type="component" value="Chromosome"/>
</dbReference>
<feature type="transmembrane region" description="Helical" evidence="1">
    <location>
        <begin position="46"/>
        <end position="66"/>
    </location>
</feature>
<evidence type="ECO:0000313" key="3">
    <source>
        <dbReference type="Proteomes" id="UP000831485"/>
    </source>
</evidence>
<feature type="transmembrane region" description="Helical" evidence="1">
    <location>
        <begin position="73"/>
        <end position="91"/>
    </location>
</feature>
<organism evidence="2 3">
    <name type="scientific">Geomonas paludis</name>
    <dbReference type="NCBI Taxonomy" id="2740185"/>
    <lineage>
        <taxon>Bacteria</taxon>
        <taxon>Pseudomonadati</taxon>
        <taxon>Thermodesulfobacteriota</taxon>
        <taxon>Desulfuromonadia</taxon>
        <taxon>Geobacterales</taxon>
        <taxon>Geobacteraceae</taxon>
        <taxon>Geomonas</taxon>
    </lineage>
</organism>
<keyword evidence="1" id="KW-0812">Transmembrane</keyword>
<dbReference type="EMBL" id="CP096574">
    <property type="protein sequence ID" value="UPU37855.1"/>
    <property type="molecule type" value="Genomic_DNA"/>
</dbReference>
<sequence>MKKILLFLAKILLFSLLMLLAIGWFEGVYRSILQAGVSDSSTIPFAGSRAIVLFFALILATPGLTVKKRCAGILAAVLLYLLIDRLMVHLWGVLPYAQKPGAAAQAFYTQVYYMFMRWLLPFLLWLLMAFREVEESLA</sequence>
<proteinExistence type="predicted"/>
<dbReference type="RefSeq" id="WP_248647245.1">
    <property type="nucleotide sequence ID" value="NZ_CP096574.1"/>
</dbReference>